<evidence type="ECO:0000313" key="2">
    <source>
        <dbReference type="EMBL" id="GII05509.1"/>
    </source>
</evidence>
<reference evidence="2" key="1">
    <citation type="submission" date="2021-01" db="EMBL/GenBank/DDBJ databases">
        <title>Whole genome shotgun sequence of Planobispora takensis NBRC 109077.</title>
        <authorList>
            <person name="Komaki H."/>
            <person name="Tamura T."/>
        </authorList>
    </citation>
    <scope>NUCLEOTIDE SEQUENCE</scope>
    <source>
        <strain evidence="2">NBRC 109077</strain>
    </source>
</reference>
<feature type="compositionally biased region" description="Basic and acidic residues" evidence="1">
    <location>
        <begin position="65"/>
        <end position="84"/>
    </location>
</feature>
<protein>
    <submittedName>
        <fullName evidence="2">Uncharacterized protein</fullName>
    </submittedName>
</protein>
<name>A0A8J3TDT9_9ACTN</name>
<dbReference type="Proteomes" id="UP000634476">
    <property type="component" value="Unassembled WGS sequence"/>
</dbReference>
<evidence type="ECO:0000313" key="3">
    <source>
        <dbReference type="Proteomes" id="UP000634476"/>
    </source>
</evidence>
<feature type="region of interest" description="Disordered" evidence="1">
    <location>
        <begin position="62"/>
        <end position="84"/>
    </location>
</feature>
<gene>
    <name evidence="2" type="ORF">Pta02_75170</name>
</gene>
<dbReference type="AlphaFoldDB" id="A0A8J3TDT9"/>
<sequence>MRGRAGELRLLNEHTRSLGWRADEYSVEDLQRVADSLCGMSIRAAMSSDDADIVSMVMGKPMKRIAPERPPRPERRPGGKRERR</sequence>
<comment type="caution">
    <text evidence="2">The sequence shown here is derived from an EMBL/GenBank/DDBJ whole genome shotgun (WGS) entry which is preliminary data.</text>
</comment>
<dbReference type="RefSeq" id="WP_203879717.1">
    <property type="nucleotide sequence ID" value="NZ_BOOK01000070.1"/>
</dbReference>
<organism evidence="2 3">
    <name type="scientific">Planobispora takensis</name>
    <dbReference type="NCBI Taxonomy" id="1367882"/>
    <lineage>
        <taxon>Bacteria</taxon>
        <taxon>Bacillati</taxon>
        <taxon>Actinomycetota</taxon>
        <taxon>Actinomycetes</taxon>
        <taxon>Streptosporangiales</taxon>
        <taxon>Streptosporangiaceae</taxon>
        <taxon>Planobispora</taxon>
    </lineage>
</organism>
<evidence type="ECO:0000256" key="1">
    <source>
        <dbReference type="SAM" id="MobiDB-lite"/>
    </source>
</evidence>
<keyword evidence="3" id="KW-1185">Reference proteome</keyword>
<dbReference type="EMBL" id="BOOK01000070">
    <property type="protein sequence ID" value="GII05509.1"/>
    <property type="molecule type" value="Genomic_DNA"/>
</dbReference>
<proteinExistence type="predicted"/>
<accession>A0A8J3TDT9</accession>